<gene>
    <name evidence="1" type="ORF">QYF61_006184</name>
</gene>
<keyword evidence="2" id="KW-1185">Reference proteome</keyword>
<dbReference type="AlphaFoldDB" id="A0AAN7NLQ7"/>
<evidence type="ECO:0000313" key="2">
    <source>
        <dbReference type="Proteomes" id="UP001333110"/>
    </source>
</evidence>
<protein>
    <submittedName>
        <fullName evidence="1">Uncharacterized protein</fullName>
    </submittedName>
</protein>
<dbReference type="PANTHER" id="PTHR33332">
    <property type="entry name" value="REVERSE TRANSCRIPTASE DOMAIN-CONTAINING PROTEIN"/>
    <property type="match status" value="1"/>
</dbReference>
<proteinExistence type="predicted"/>
<sequence>MEDLTLEQRKASFKLLLFILLFDKSGVLHSTVLQRPHLEYCIQLWDPQYKKDMDLLEWVQKKVTKMVRGLEHLSYEERLRELGDRTRSSGFKLKEGSFRLNIRKKFFTIRVVRHWNRLPREVVDAPSLEVFKVRLDGALSKMI</sequence>
<comment type="caution">
    <text evidence="1">The sequence shown here is derived from an EMBL/GenBank/DDBJ whole genome shotgun (WGS) entry which is preliminary data.</text>
</comment>
<evidence type="ECO:0000313" key="1">
    <source>
        <dbReference type="EMBL" id="KAK4829723.1"/>
    </source>
</evidence>
<reference evidence="1 2" key="1">
    <citation type="journal article" date="2023" name="J. Hered.">
        <title>Chromosome-level genome of the wood stork (Mycteria americana) provides insight into avian chromosome evolution.</title>
        <authorList>
            <person name="Flamio R. Jr."/>
            <person name="Ramstad K.M."/>
        </authorList>
    </citation>
    <scope>NUCLEOTIDE SEQUENCE [LARGE SCALE GENOMIC DNA]</scope>
    <source>
        <strain evidence="1">JAX WOST 10</strain>
    </source>
</reference>
<dbReference type="Proteomes" id="UP001333110">
    <property type="component" value="Unassembled WGS sequence"/>
</dbReference>
<dbReference type="EMBL" id="JAUNZN010000001">
    <property type="protein sequence ID" value="KAK4829723.1"/>
    <property type="molecule type" value="Genomic_DNA"/>
</dbReference>
<accession>A0AAN7NLQ7</accession>
<name>A0AAN7NLQ7_MYCAM</name>
<organism evidence="1 2">
    <name type="scientific">Mycteria americana</name>
    <name type="common">Wood stork</name>
    <dbReference type="NCBI Taxonomy" id="33587"/>
    <lineage>
        <taxon>Eukaryota</taxon>
        <taxon>Metazoa</taxon>
        <taxon>Chordata</taxon>
        <taxon>Craniata</taxon>
        <taxon>Vertebrata</taxon>
        <taxon>Euteleostomi</taxon>
        <taxon>Archelosauria</taxon>
        <taxon>Archosauria</taxon>
        <taxon>Dinosauria</taxon>
        <taxon>Saurischia</taxon>
        <taxon>Theropoda</taxon>
        <taxon>Coelurosauria</taxon>
        <taxon>Aves</taxon>
        <taxon>Neognathae</taxon>
        <taxon>Neoaves</taxon>
        <taxon>Aequornithes</taxon>
        <taxon>Ciconiiformes</taxon>
        <taxon>Ciconiidae</taxon>
        <taxon>Mycteria</taxon>
    </lineage>
</organism>